<dbReference type="Proteomes" id="UP001642409">
    <property type="component" value="Unassembled WGS sequence"/>
</dbReference>
<dbReference type="Pfam" id="PF01841">
    <property type="entry name" value="Transglut_core"/>
    <property type="match status" value="1"/>
</dbReference>
<evidence type="ECO:0000313" key="2">
    <source>
        <dbReference type="EMBL" id="CAI9926272.1"/>
    </source>
</evidence>
<dbReference type="EMBL" id="CATOUU010000367">
    <property type="protein sequence ID" value="CAI9926272.1"/>
    <property type="molecule type" value="Genomic_DNA"/>
</dbReference>
<feature type="domain" description="Transglutaminase-like" evidence="1">
    <location>
        <begin position="96"/>
        <end position="152"/>
    </location>
</feature>
<dbReference type="InterPro" id="IPR002931">
    <property type="entry name" value="Transglutaminase-like"/>
</dbReference>
<accession>A0AA86NTG3</accession>
<sequence length="327" mass="38969">MKIIELDYPELWFIKNYTYRCTTDGFVFIVNIFQNIDLDELFLQRKALNSEIKKYINKEILQQNDLQKEYYIQSILRKTVTYNLYENQHIRDIIGCLVNRQCVCAGFALSFKYLGDLLNLKCNVIHGYGSSGHHAWNQIQLGNHWYHVDPTWNKDLLWFNVDDRICFQSHSVSNEYNIQVPKCDSMVFNYFSLSKTRIVDGNHYEQLISIILSLVKRQKLGVQQIFFDCGVDIVQFQKHYYPKLAMELSYMLIKEIIITNFTYTNKVINFNIQIGERQVKTIIEPLEEGILYVVRMNKNTLKQELTRIKYTNSYKYLEGLEFIMLWK</sequence>
<dbReference type="InterPro" id="IPR038765">
    <property type="entry name" value="Papain-like_cys_pep_sf"/>
</dbReference>
<dbReference type="SUPFAM" id="SSF54001">
    <property type="entry name" value="Cysteine proteinases"/>
    <property type="match status" value="1"/>
</dbReference>
<name>A0AA86NTG3_9EUKA</name>
<dbReference type="SMART" id="SM00460">
    <property type="entry name" value="TGc"/>
    <property type="match status" value="1"/>
</dbReference>
<reference evidence="2" key="1">
    <citation type="submission" date="2023-06" db="EMBL/GenBank/DDBJ databases">
        <authorList>
            <person name="Kurt Z."/>
        </authorList>
    </citation>
    <scope>NUCLEOTIDE SEQUENCE</scope>
</reference>
<protein>
    <submittedName>
        <fullName evidence="2">Transglutaminase-like superfamily protein</fullName>
    </submittedName>
    <submittedName>
        <fullName evidence="3">Transglutaminase-like_superfamily protein</fullName>
    </submittedName>
</protein>
<organism evidence="2">
    <name type="scientific">Hexamita inflata</name>
    <dbReference type="NCBI Taxonomy" id="28002"/>
    <lineage>
        <taxon>Eukaryota</taxon>
        <taxon>Metamonada</taxon>
        <taxon>Diplomonadida</taxon>
        <taxon>Hexamitidae</taxon>
        <taxon>Hexamitinae</taxon>
        <taxon>Hexamita</taxon>
    </lineage>
</organism>
<comment type="caution">
    <text evidence="2">The sequence shown here is derived from an EMBL/GenBank/DDBJ whole genome shotgun (WGS) entry which is preliminary data.</text>
</comment>
<gene>
    <name evidence="2" type="ORF">HINF_LOCUS13917</name>
    <name evidence="3" type="ORF">HINF_LOCUS26775</name>
</gene>
<evidence type="ECO:0000313" key="4">
    <source>
        <dbReference type="Proteomes" id="UP001642409"/>
    </source>
</evidence>
<proteinExistence type="predicted"/>
<reference evidence="3 4" key="2">
    <citation type="submission" date="2024-07" db="EMBL/GenBank/DDBJ databases">
        <authorList>
            <person name="Akdeniz Z."/>
        </authorList>
    </citation>
    <scope>NUCLEOTIDE SEQUENCE [LARGE SCALE GENOMIC DNA]</scope>
</reference>
<dbReference type="EMBL" id="CAXDID020000082">
    <property type="protein sequence ID" value="CAL6019079.1"/>
    <property type="molecule type" value="Genomic_DNA"/>
</dbReference>
<dbReference type="AlphaFoldDB" id="A0AA86NTG3"/>
<evidence type="ECO:0000313" key="3">
    <source>
        <dbReference type="EMBL" id="CAL6019079.1"/>
    </source>
</evidence>
<dbReference type="Gene3D" id="3.10.620.30">
    <property type="match status" value="1"/>
</dbReference>
<keyword evidence="4" id="KW-1185">Reference proteome</keyword>
<evidence type="ECO:0000259" key="1">
    <source>
        <dbReference type="SMART" id="SM00460"/>
    </source>
</evidence>